<evidence type="ECO:0000256" key="3">
    <source>
        <dbReference type="ARBA" id="ARBA00022723"/>
    </source>
</evidence>
<dbReference type="GO" id="GO:0090729">
    <property type="term" value="F:toxin activity"/>
    <property type="evidence" value="ECO:0007669"/>
    <property type="project" value="UniProtKB-KW"/>
</dbReference>
<dbReference type="SUPFAM" id="SSF88723">
    <property type="entry name" value="PIN domain-like"/>
    <property type="match status" value="1"/>
</dbReference>
<protein>
    <recommendedName>
        <fullName evidence="5">Ribonuclease VapC</fullName>
        <shortName evidence="5">RNase VapC</shortName>
        <ecNumber evidence="5">3.1.-.-</ecNumber>
    </recommendedName>
    <alternativeName>
        <fullName evidence="5">Toxin VapC</fullName>
    </alternativeName>
</protein>
<evidence type="ECO:0000259" key="6">
    <source>
        <dbReference type="Pfam" id="PF01850"/>
    </source>
</evidence>
<evidence type="ECO:0000256" key="2">
    <source>
        <dbReference type="ARBA" id="ARBA00022722"/>
    </source>
</evidence>
<evidence type="ECO:0000313" key="7">
    <source>
        <dbReference type="EMBL" id="KFB67642.1"/>
    </source>
</evidence>
<dbReference type="InterPro" id="IPR029060">
    <property type="entry name" value="PIN-like_dom_sf"/>
</dbReference>
<dbReference type="GO" id="GO:0004540">
    <property type="term" value="F:RNA nuclease activity"/>
    <property type="evidence" value="ECO:0007669"/>
    <property type="project" value="InterPro"/>
</dbReference>
<dbReference type="HAMAP" id="MF_00265">
    <property type="entry name" value="VapC_Nob1"/>
    <property type="match status" value="1"/>
</dbReference>
<comment type="similarity">
    <text evidence="5">Belongs to the PINc/VapC protein family.</text>
</comment>
<comment type="caution">
    <text evidence="7">The sequence shown here is derived from an EMBL/GenBank/DDBJ whole genome shotgun (WGS) entry which is preliminary data.</text>
</comment>
<feature type="binding site" evidence="5">
    <location>
        <position position="5"/>
    </location>
    <ligand>
        <name>Mg(2+)</name>
        <dbReference type="ChEBI" id="CHEBI:18420"/>
    </ligand>
</feature>
<feature type="binding site" evidence="5">
    <location>
        <position position="104"/>
    </location>
    <ligand>
        <name>Mg(2+)</name>
        <dbReference type="ChEBI" id="CHEBI:18420"/>
    </ligand>
</feature>
<keyword evidence="4 5" id="KW-0378">Hydrolase</keyword>
<dbReference type="CDD" id="cd09874">
    <property type="entry name" value="PIN_MT3492-like"/>
    <property type="match status" value="1"/>
</dbReference>
<evidence type="ECO:0000313" key="8">
    <source>
        <dbReference type="Proteomes" id="UP000019812"/>
    </source>
</evidence>
<keyword evidence="2 5" id="KW-0540">Nuclease</keyword>
<dbReference type="Pfam" id="PF01850">
    <property type="entry name" value="PIN"/>
    <property type="match status" value="1"/>
</dbReference>
<organism evidence="7 8">
    <name type="scientific">Candidatus Accumulibacter vicinus</name>
    <dbReference type="NCBI Taxonomy" id="2954382"/>
    <lineage>
        <taxon>Bacteria</taxon>
        <taxon>Pseudomonadati</taxon>
        <taxon>Pseudomonadota</taxon>
        <taxon>Betaproteobacteria</taxon>
        <taxon>Candidatus Accumulibacter</taxon>
    </lineage>
</organism>
<accession>A0A084XYU8</accession>
<dbReference type="STRING" id="1457154.CAPSK01_003085"/>
<dbReference type="AlphaFoldDB" id="A0A084XYU8"/>
<keyword evidence="3 5" id="KW-0479">Metal-binding</keyword>
<dbReference type="EC" id="3.1.-.-" evidence="5"/>
<name>A0A084XYU8_9PROT</name>
<feature type="domain" description="PIN" evidence="6">
    <location>
        <begin position="2"/>
        <end position="125"/>
    </location>
</feature>
<dbReference type="Gene3D" id="3.40.50.1010">
    <property type="entry name" value="5'-nuclease"/>
    <property type="match status" value="1"/>
</dbReference>
<evidence type="ECO:0000256" key="4">
    <source>
        <dbReference type="ARBA" id="ARBA00022801"/>
    </source>
</evidence>
<dbReference type="InterPro" id="IPR002716">
    <property type="entry name" value="PIN_dom"/>
</dbReference>
<keyword evidence="1 5" id="KW-1277">Toxin-antitoxin system</keyword>
<evidence type="ECO:0000256" key="5">
    <source>
        <dbReference type="HAMAP-Rule" id="MF_00265"/>
    </source>
</evidence>
<dbReference type="Proteomes" id="UP000019812">
    <property type="component" value="Unassembled WGS sequence"/>
</dbReference>
<dbReference type="InterPro" id="IPR022907">
    <property type="entry name" value="VapC_family"/>
</dbReference>
<dbReference type="GO" id="GO:0016787">
    <property type="term" value="F:hydrolase activity"/>
    <property type="evidence" value="ECO:0007669"/>
    <property type="project" value="UniProtKB-KW"/>
</dbReference>
<evidence type="ECO:0000256" key="1">
    <source>
        <dbReference type="ARBA" id="ARBA00022649"/>
    </source>
</evidence>
<sequence>MIYTDTSVWVALLTPETGTARVEQWFEDLSETLVSADWTLTEFHSAIALKTRIGQLLSRQAKEVLVLFEQLSAGGLTLTPVSRVAYRAAAALVDDFEQGLRGADALHIAVAQELGVQRFATLDHKQGVNAQRLGLTLEFG</sequence>
<keyword evidence="5" id="KW-0800">Toxin</keyword>
<comment type="function">
    <text evidence="5">Toxic component of a toxin-antitoxin (TA) system. An RNase.</text>
</comment>
<gene>
    <name evidence="5" type="primary">vapC</name>
    <name evidence="7" type="ORF">CAPSK01_003085</name>
</gene>
<comment type="cofactor">
    <cofactor evidence="5">
        <name>Mg(2+)</name>
        <dbReference type="ChEBI" id="CHEBI:18420"/>
    </cofactor>
</comment>
<reference evidence="7 8" key="1">
    <citation type="submission" date="2014-07" db="EMBL/GenBank/DDBJ databases">
        <title>Expanding our view of genomic diversity in Candidatus Accumulibacter clades.</title>
        <authorList>
            <person name="Skennerton C.T."/>
            <person name="Barr J.J."/>
            <person name="Slater F.R."/>
            <person name="Bond P.L."/>
            <person name="Tyson G.W."/>
        </authorList>
    </citation>
    <scope>NUCLEOTIDE SEQUENCE [LARGE SCALE GENOMIC DNA]</scope>
    <source>
        <strain evidence="8">SK-01</strain>
    </source>
</reference>
<dbReference type="EMBL" id="JDSS02000027">
    <property type="protein sequence ID" value="KFB67642.1"/>
    <property type="molecule type" value="Genomic_DNA"/>
</dbReference>
<dbReference type="RefSeq" id="WP_034927431.1">
    <property type="nucleotide sequence ID" value="NZ_JDSS02000027.1"/>
</dbReference>
<dbReference type="GO" id="GO:0000287">
    <property type="term" value="F:magnesium ion binding"/>
    <property type="evidence" value="ECO:0007669"/>
    <property type="project" value="UniProtKB-UniRule"/>
</dbReference>
<proteinExistence type="inferred from homology"/>
<keyword evidence="5" id="KW-0460">Magnesium</keyword>